<sequence>MKHNAFRLAVLTAAATGLLAAAPTASAAPTLQLDTSTGVAAGQTITVELSGLDANLAGVAVGQCKPQVVAPTDCHLTGSLMGSADAQGVWQPRNGARTLTLVAAVGGTDCAAAPGACAISVTSLTNPSQILASVPLTFAAKTAVQPTPAASPAAESESDDSNTRMIVGIAAAVLVVAAIAAFFLLRRRGSTR</sequence>
<keyword evidence="6" id="KW-0812">Transmembrane</keyword>
<dbReference type="RefSeq" id="WP_209899749.1">
    <property type="nucleotide sequence ID" value="NZ_JAGGMR010000001.1"/>
</dbReference>
<proteinExistence type="inferred from homology"/>
<evidence type="ECO:0000256" key="2">
    <source>
        <dbReference type="ARBA" id="ARBA00022529"/>
    </source>
</evidence>
<organism evidence="8 9">
    <name type="scientific">Nocardia goodfellowii</name>
    <dbReference type="NCBI Taxonomy" id="882446"/>
    <lineage>
        <taxon>Bacteria</taxon>
        <taxon>Bacillati</taxon>
        <taxon>Actinomycetota</taxon>
        <taxon>Actinomycetes</taxon>
        <taxon>Mycobacteriales</taxon>
        <taxon>Nocardiaceae</taxon>
        <taxon>Nocardia</taxon>
    </lineage>
</organism>
<evidence type="ECO:0008006" key="10">
    <source>
        <dbReference type="Google" id="ProtNLM"/>
    </source>
</evidence>
<evidence type="ECO:0000313" key="8">
    <source>
        <dbReference type="EMBL" id="MBP2192746.1"/>
    </source>
</evidence>
<keyword evidence="2" id="KW-0929">Antimicrobial</keyword>
<feature type="chain" id="PRO_5047015654" description="Neocarzinostatin family protein" evidence="7">
    <location>
        <begin position="28"/>
        <end position="192"/>
    </location>
</feature>
<keyword evidence="6" id="KW-0472">Membrane</keyword>
<gene>
    <name evidence="8" type="ORF">BJ987_005647</name>
</gene>
<evidence type="ECO:0000256" key="3">
    <source>
        <dbReference type="ARBA" id="ARBA00023022"/>
    </source>
</evidence>
<keyword evidence="6" id="KW-1133">Transmembrane helix</keyword>
<dbReference type="Proteomes" id="UP001519325">
    <property type="component" value="Unassembled WGS sequence"/>
</dbReference>
<keyword evidence="3" id="KW-0044">Antibiotic</keyword>
<reference evidence="8 9" key="1">
    <citation type="submission" date="2021-03" db="EMBL/GenBank/DDBJ databases">
        <title>Sequencing the genomes of 1000 actinobacteria strains.</title>
        <authorList>
            <person name="Klenk H.-P."/>
        </authorList>
    </citation>
    <scope>NUCLEOTIDE SEQUENCE [LARGE SCALE GENOMIC DNA]</scope>
    <source>
        <strain evidence="8 9">DSM 45516</strain>
    </source>
</reference>
<dbReference type="SUPFAM" id="SSF49319">
    <property type="entry name" value="Actinoxanthin-like"/>
    <property type="match status" value="1"/>
</dbReference>
<dbReference type="EMBL" id="JAGGMR010000001">
    <property type="protein sequence ID" value="MBP2192746.1"/>
    <property type="molecule type" value="Genomic_DNA"/>
</dbReference>
<accession>A0ABS4QQ23</accession>
<evidence type="ECO:0000256" key="1">
    <source>
        <dbReference type="ARBA" id="ARBA00010648"/>
    </source>
</evidence>
<evidence type="ECO:0000256" key="4">
    <source>
        <dbReference type="ARBA" id="ARBA00023125"/>
    </source>
</evidence>
<protein>
    <recommendedName>
        <fullName evidence="10">Neocarzinostatin family protein</fullName>
    </recommendedName>
</protein>
<dbReference type="Gene3D" id="2.60.40.230">
    <property type="entry name" value="Neocarzinostatin-like"/>
    <property type="match status" value="1"/>
</dbReference>
<comment type="caution">
    <text evidence="8">The sequence shown here is derived from an EMBL/GenBank/DDBJ whole genome shotgun (WGS) entry which is preliminary data.</text>
</comment>
<keyword evidence="4" id="KW-0238">DNA-binding</keyword>
<dbReference type="InterPro" id="IPR002186">
    <property type="entry name" value="Neocarzinostatin_fam"/>
</dbReference>
<dbReference type="InterPro" id="IPR027273">
    <property type="entry name" value="Neocarzinostatin-like"/>
</dbReference>
<evidence type="ECO:0000256" key="7">
    <source>
        <dbReference type="SAM" id="SignalP"/>
    </source>
</evidence>
<keyword evidence="9" id="KW-1185">Reference proteome</keyword>
<feature type="signal peptide" evidence="7">
    <location>
        <begin position="1"/>
        <end position="27"/>
    </location>
</feature>
<evidence type="ECO:0000256" key="6">
    <source>
        <dbReference type="SAM" id="Phobius"/>
    </source>
</evidence>
<keyword evidence="7" id="KW-0732">Signal</keyword>
<dbReference type="Pfam" id="PF00960">
    <property type="entry name" value="Neocarzinostat"/>
    <property type="match status" value="1"/>
</dbReference>
<keyword evidence="5" id="KW-1015">Disulfide bond</keyword>
<evidence type="ECO:0000256" key="5">
    <source>
        <dbReference type="ARBA" id="ARBA00023157"/>
    </source>
</evidence>
<name>A0ABS4QQ23_9NOCA</name>
<evidence type="ECO:0000313" key="9">
    <source>
        <dbReference type="Proteomes" id="UP001519325"/>
    </source>
</evidence>
<feature type="transmembrane region" description="Helical" evidence="6">
    <location>
        <begin position="165"/>
        <end position="185"/>
    </location>
</feature>
<comment type="similarity">
    <text evidence="1">Belongs to the neocarzinostatin family.</text>
</comment>